<reference evidence="15" key="1">
    <citation type="submission" date="2023-05" db="EMBL/GenBank/DDBJ databases">
        <title>Genome and transcriptome analyses reveal genes involved in the formation of fine ridges on petal epidermal cells in Hibiscus trionum.</title>
        <authorList>
            <person name="Koshimizu S."/>
            <person name="Masuda S."/>
            <person name="Ishii T."/>
            <person name="Shirasu K."/>
            <person name="Hoshino A."/>
            <person name="Arita M."/>
        </authorList>
    </citation>
    <scope>NUCLEOTIDE SEQUENCE</scope>
    <source>
        <strain evidence="15">Hamamatsu line</strain>
    </source>
</reference>
<dbReference type="CDD" id="cd04216">
    <property type="entry name" value="Phytocyanin"/>
    <property type="match status" value="1"/>
</dbReference>
<dbReference type="InterPro" id="IPR039391">
    <property type="entry name" value="Phytocyanin-like"/>
</dbReference>
<evidence type="ECO:0000313" key="15">
    <source>
        <dbReference type="EMBL" id="GMI65052.1"/>
    </source>
</evidence>
<evidence type="ECO:0000256" key="13">
    <source>
        <dbReference type="SAM" id="SignalP"/>
    </source>
</evidence>
<dbReference type="FunFam" id="2.60.40.420:FF:000067">
    <property type="entry name" value="Cupredoxin superfamily protein"/>
    <property type="match status" value="1"/>
</dbReference>
<feature type="domain" description="Phytocyanin" evidence="14">
    <location>
        <begin position="24"/>
        <end position="124"/>
    </location>
</feature>
<dbReference type="PANTHER" id="PTHR33021">
    <property type="entry name" value="BLUE COPPER PROTEIN"/>
    <property type="match status" value="1"/>
</dbReference>
<sequence>MAVHSSLVTFAILALMAPAISSAMEYVVGGDDGWKLGVKYEDWAKDKMFVVGDTLVFKYKSESHNVYKVTGDEFKSCSVPSNNSLGSFTGNDRIKLATAGTKWYICGTSGHCDGGMKLKITVLDGAPAPAPSAASTLFAKGTGFHVLLGMIFSIVAVIMV</sequence>
<keyword evidence="16" id="KW-1185">Reference proteome</keyword>
<dbReference type="Proteomes" id="UP001165190">
    <property type="component" value="Unassembled WGS sequence"/>
</dbReference>
<feature type="signal peptide" evidence="13">
    <location>
        <begin position="1"/>
        <end position="23"/>
    </location>
</feature>
<evidence type="ECO:0000256" key="6">
    <source>
        <dbReference type="ARBA" id="ARBA00022982"/>
    </source>
</evidence>
<dbReference type="Pfam" id="PF02298">
    <property type="entry name" value="Cu_bind_like"/>
    <property type="match status" value="1"/>
</dbReference>
<proteinExistence type="predicted"/>
<accession>A0A9W7GU13</accession>
<evidence type="ECO:0000256" key="1">
    <source>
        <dbReference type="ARBA" id="ARBA00004479"/>
    </source>
</evidence>
<evidence type="ECO:0000256" key="10">
    <source>
        <dbReference type="ARBA" id="ARBA00023157"/>
    </source>
</evidence>
<dbReference type="GO" id="GO:0009610">
    <property type="term" value="P:response to symbiotic fungus"/>
    <property type="evidence" value="ECO:0007669"/>
    <property type="project" value="UniProtKB-ARBA"/>
</dbReference>
<keyword evidence="9 12" id="KW-0472">Membrane</keyword>
<keyword evidence="7 12" id="KW-1133">Transmembrane helix</keyword>
<dbReference type="Gene3D" id="2.60.40.420">
    <property type="entry name" value="Cupredoxins - blue copper proteins"/>
    <property type="match status" value="1"/>
</dbReference>
<keyword evidence="8" id="KW-0186">Copper</keyword>
<evidence type="ECO:0000256" key="12">
    <source>
        <dbReference type="SAM" id="Phobius"/>
    </source>
</evidence>
<dbReference type="InterPro" id="IPR003245">
    <property type="entry name" value="Phytocyanin_dom"/>
</dbReference>
<dbReference type="PROSITE" id="PS51485">
    <property type="entry name" value="PHYTOCYANIN"/>
    <property type="match status" value="1"/>
</dbReference>
<comment type="subcellular location">
    <subcellularLocation>
        <location evidence="1">Membrane</location>
        <topology evidence="1">Single-pass type I membrane protein</topology>
    </subcellularLocation>
</comment>
<organism evidence="15 16">
    <name type="scientific">Hibiscus trionum</name>
    <name type="common">Flower of an hour</name>
    <dbReference type="NCBI Taxonomy" id="183268"/>
    <lineage>
        <taxon>Eukaryota</taxon>
        <taxon>Viridiplantae</taxon>
        <taxon>Streptophyta</taxon>
        <taxon>Embryophyta</taxon>
        <taxon>Tracheophyta</taxon>
        <taxon>Spermatophyta</taxon>
        <taxon>Magnoliopsida</taxon>
        <taxon>eudicotyledons</taxon>
        <taxon>Gunneridae</taxon>
        <taxon>Pentapetalae</taxon>
        <taxon>rosids</taxon>
        <taxon>malvids</taxon>
        <taxon>Malvales</taxon>
        <taxon>Malvaceae</taxon>
        <taxon>Malvoideae</taxon>
        <taxon>Hibiscus</taxon>
    </lineage>
</organism>
<dbReference type="EMBL" id="BSYR01000003">
    <property type="protein sequence ID" value="GMI65052.1"/>
    <property type="molecule type" value="Genomic_DNA"/>
</dbReference>
<feature type="chain" id="PRO_5040830865" evidence="13">
    <location>
        <begin position="24"/>
        <end position="160"/>
    </location>
</feature>
<keyword evidence="10" id="KW-1015">Disulfide bond</keyword>
<dbReference type="InterPro" id="IPR008972">
    <property type="entry name" value="Cupredoxin"/>
</dbReference>
<name>A0A9W7GU13_HIBTR</name>
<evidence type="ECO:0000256" key="9">
    <source>
        <dbReference type="ARBA" id="ARBA00023136"/>
    </source>
</evidence>
<keyword evidence="3 12" id="KW-0812">Transmembrane</keyword>
<evidence type="ECO:0000256" key="11">
    <source>
        <dbReference type="ARBA" id="ARBA00023180"/>
    </source>
</evidence>
<gene>
    <name evidence="15" type="ORF">HRI_000174500</name>
</gene>
<dbReference type="AlphaFoldDB" id="A0A9W7GU13"/>
<dbReference type="GO" id="GO:0005886">
    <property type="term" value="C:plasma membrane"/>
    <property type="evidence" value="ECO:0007669"/>
    <property type="project" value="TreeGrafter"/>
</dbReference>
<dbReference type="GO" id="GO:0009055">
    <property type="term" value="F:electron transfer activity"/>
    <property type="evidence" value="ECO:0007669"/>
    <property type="project" value="InterPro"/>
</dbReference>
<evidence type="ECO:0000256" key="3">
    <source>
        <dbReference type="ARBA" id="ARBA00022692"/>
    </source>
</evidence>
<dbReference type="SUPFAM" id="SSF49503">
    <property type="entry name" value="Cupredoxins"/>
    <property type="match status" value="1"/>
</dbReference>
<evidence type="ECO:0000256" key="5">
    <source>
        <dbReference type="ARBA" id="ARBA00022729"/>
    </source>
</evidence>
<comment type="caution">
    <text evidence="15">The sequence shown here is derived from an EMBL/GenBank/DDBJ whole genome shotgun (WGS) entry which is preliminary data.</text>
</comment>
<dbReference type="GO" id="GO:0046872">
    <property type="term" value="F:metal ion binding"/>
    <property type="evidence" value="ECO:0007669"/>
    <property type="project" value="UniProtKB-KW"/>
</dbReference>
<dbReference type="OrthoDB" id="687943at2759"/>
<feature type="transmembrane region" description="Helical" evidence="12">
    <location>
        <begin position="137"/>
        <end position="159"/>
    </location>
</feature>
<protein>
    <submittedName>
        <fullName evidence="15">Uclacyanin 1</fullName>
    </submittedName>
</protein>
<evidence type="ECO:0000313" key="16">
    <source>
        <dbReference type="Proteomes" id="UP001165190"/>
    </source>
</evidence>
<keyword evidence="2" id="KW-0813">Transport</keyword>
<evidence type="ECO:0000256" key="2">
    <source>
        <dbReference type="ARBA" id="ARBA00022448"/>
    </source>
</evidence>
<dbReference type="PANTHER" id="PTHR33021:SF481">
    <property type="entry name" value="BLUE COPPER PROTEIN-LIKE"/>
    <property type="match status" value="1"/>
</dbReference>
<evidence type="ECO:0000256" key="7">
    <source>
        <dbReference type="ARBA" id="ARBA00022989"/>
    </source>
</evidence>
<keyword evidence="4" id="KW-0479">Metal-binding</keyword>
<keyword evidence="5 13" id="KW-0732">Signal</keyword>
<keyword evidence="11" id="KW-0325">Glycoprotein</keyword>
<evidence type="ECO:0000256" key="4">
    <source>
        <dbReference type="ARBA" id="ARBA00022723"/>
    </source>
</evidence>
<evidence type="ECO:0000256" key="8">
    <source>
        <dbReference type="ARBA" id="ARBA00023008"/>
    </source>
</evidence>
<keyword evidence="6" id="KW-0249">Electron transport</keyword>
<evidence type="ECO:0000259" key="14">
    <source>
        <dbReference type="PROSITE" id="PS51485"/>
    </source>
</evidence>